<evidence type="ECO:0000313" key="4">
    <source>
        <dbReference type="EMBL" id="MBE1613144.1"/>
    </source>
</evidence>
<dbReference type="Proteomes" id="UP000638648">
    <property type="component" value="Unassembled WGS sequence"/>
</dbReference>
<dbReference type="Pfam" id="PF00149">
    <property type="entry name" value="Metallophos"/>
    <property type="match status" value="1"/>
</dbReference>
<evidence type="ECO:0000256" key="1">
    <source>
        <dbReference type="SAM" id="MobiDB-lite"/>
    </source>
</evidence>
<dbReference type="AlphaFoldDB" id="A0A927RFA6"/>
<proteinExistence type="predicted"/>
<dbReference type="Gene3D" id="3.60.21.10">
    <property type="match status" value="1"/>
</dbReference>
<keyword evidence="2" id="KW-0732">Signal</keyword>
<dbReference type="InterPro" id="IPR051918">
    <property type="entry name" value="STPP_CPPED1"/>
</dbReference>
<dbReference type="GO" id="GO:0016787">
    <property type="term" value="F:hydrolase activity"/>
    <property type="evidence" value="ECO:0007669"/>
    <property type="project" value="InterPro"/>
</dbReference>
<dbReference type="RefSeq" id="WP_192756060.1">
    <property type="nucleotide sequence ID" value="NZ_BAABJL010000144.1"/>
</dbReference>
<reference evidence="4" key="1">
    <citation type="submission" date="2020-10" db="EMBL/GenBank/DDBJ databases">
        <title>Sequencing the genomes of 1000 actinobacteria strains.</title>
        <authorList>
            <person name="Klenk H.-P."/>
        </authorList>
    </citation>
    <scope>NUCLEOTIDE SEQUENCE</scope>
    <source>
        <strain evidence="4">DSM 45354</strain>
    </source>
</reference>
<organism evidence="4 5">
    <name type="scientific">Actinopolymorpha pittospori</name>
    <dbReference type="NCBI Taxonomy" id="648752"/>
    <lineage>
        <taxon>Bacteria</taxon>
        <taxon>Bacillati</taxon>
        <taxon>Actinomycetota</taxon>
        <taxon>Actinomycetes</taxon>
        <taxon>Propionibacteriales</taxon>
        <taxon>Actinopolymorphaceae</taxon>
        <taxon>Actinopolymorpha</taxon>
    </lineage>
</organism>
<feature type="signal peptide" evidence="2">
    <location>
        <begin position="1"/>
        <end position="35"/>
    </location>
</feature>
<dbReference type="PANTHER" id="PTHR43143">
    <property type="entry name" value="METALLOPHOSPHOESTERASE, CALCINEURIN SUPERFAMILY"/>
    <property type="match status" value="1"/>
</dbReference>
<dbReference type="SUPFAM" id="SSF56300">
    <property type="entry name" value="Metallo-dependent phosphatases"/>
    <property type="match status" value="1"/>
</dbReference>
<name>A0A927RFA6_9ACTN</name>
<accession>A0A927RFA6</accession>
<protein>
    <recommendedName>
        <fullName evidence="3">Calcineurin-like phosphoesterase domain-containing protein</fullName>
    </recommendedName>
</protein>
<feature type="region of interest" description="Disordered" evidence="1">
    <location>
        <begin position="35"/>
        <end position="55"/>
    </location>
</feature>
<sequence length="367" mass="40056">MQSLQPRLSMSRVMAVVIALVMAVLALTAANSAKASASTADGTTPTGEPAQADSRPADPVFSFAVLPDTQQEVLQADDDRFLQRTQWLASERKRLDLRFVLHSGDVTNWGWLTPSQYTVASAAMKPLEEAKIPYALSIGNHDTRAVGWNGAGGYGGDAYVKNPECLQRFSPAECDTKKLVRHTEEWNAVFPPSRISALGGTFEAGKSDNMFTTYQAGGKKWLVLTLELWPRPEAVAWARQVVEAHPDSNVIVQTHSYLTASGSIEPTNGGYGSTSGQYLYDNLIKLYPNIKLVFSGHVGTAAHRTDVGVHGNVIHSFLECFHSNTTNPVRLVEINTRRNTLETRIYGPSTDESFPEFSVSLSGLNLV</sequence>
<dbReference type="EMBL" id="JADBEM010000001">
    <property type="protein sequence ID" value="MBE1613144.1"/>
    <property type="molecule type" value="Genomic_DNA"/>
</dbReference>
<evidence type="ECO:0000259" key="3">
    <source>
        <dbReference type="Pfam" id="PF00149"/>
    </source>
</evidence>
<feature type="chain" id="PRO_5037598715" description="Calcineurin-like phosphoesterase domain-containing protein" evidence="2">
    <location>
        <begin position="36"/>
        <end position="367"/>
    </location>
</feature>
<evidence type="ECO:0000256" key="2">
    <source>
        <dbReference type="SAM" id="SignalP"/>
    </source>
</evidence>
<dbReference type="PANTHER" id="PTHR43143:SF5">
    <property type="entry name" value="SECRETED PROTEIN"/>
    <property type="match status" value="1"/>
</dbReference>
<gene>
    <name evidence="4" type="ORF">HEB94_009992</name>
</gene>
<feature type="domain" description="Calcineurin-like phosphoesterase" evidence="3">
    <location>
        <begin position="63"/>
        <end position="298"/>
    </location>
</feature>
<dbReference type="InterPro" id="IPR004843">
    <property type="entry name" value="Calcineurin-like_PHP"/>
</dbReference>
<dbReference type="InterPro" id="IPR029052">
    <property type="entry name" value="Metallo-depent_PP-like"/>
</dbReference>
<comment type="caution">
    <text evidence="4">The sequence shown here is derived from an EMBL/GenBank/DDBJ whole genome shotgun (WGS) entry which is preliminary data.</text>
</comment>
<evidence type="ECO:0000313" key="5">
    <source>
        <dbReference type="Proteomes" id="UP000638648"/>
    </source>
</evidence>
<keyword evidence="5" id="KW-1185">Reference proteome</keyword>